<dbReference type="RefSeq" id="WP_154176475.1">
    <property type="nucleotide sequence ID" value="NZ_WJXZ01000010.1"/>
</dbReference>
<feature type="transmembrane region" description="Helical" evidence="2">
    <location>
        <begin position="94"/>
        <end position="116"/>
    </location>
</feature>
<evidence type="ECO:0000256" key="1">
    <source>
        <dbReference type="SAM" id="MobiDB-lite"/>
    </source>
</evidence>
<organism evidence="3 4">
    <name type="scientific">Larkinella terrae</name>
    <dbReference type="NCBI Taxonomy" id="2025311"/>
    <lineage>
        <taxon>Bacteria</taxon>
        <taxon>Pseudomonadati</taxon>
        <taxon>Bacteroidota</taxon>
        <taxon>Cytophagia</taxon>
        <taxon>Cytophagales</taxon>
        <taxon>Spirosomataceae</taxon>
        <taxon>Larkinella</taxon>
    </lineage>
</organism>
<reference evidence="3 4" key="1">
    <citation type="journal article" date="2018" name="Antonie Van Leeuwenhoek">
        <title>Larkinella terrae sp. nov., isolated from soil on Jeju Island, South Korea.</title>
        <authorList>
            <person name="Ten L.N."/>
            <person name="Jeon J."/>
            <person name="Park S.J."/>
            <person name="Park S."/>
            <person name="Lee S.Y."/>
            <person name="Kim M.K."/>
            <person name="Jung H.Y."/>
        </authorList>
    </citation>
    <scope>NUCLEOTIDE SEQUENCE [LARGE SCALE GENOMIC DNA]</scope>
    <source>
        <strain evidence="3 4">KCTC 52001</strain>
    </source>
</reference>
<dbReference type="OrthoDB" id="950992at2"/>
<evidence type="ECO:0000256" key="2">
    <source>
        <dbReference type="SAM" id="Phobius"/>
    </source>
</evidence>
<protein>
    <submittedName>
        <fullName evidence="3">Uncharacterized protein</fullName>
    </submittedName>
</protein>
<gene>
    <name evidence="3" type="ORF">GJJ30_17480</name>
</gene>
<feature type="transmembrane region" description="Helical" evidence="2">
    <location>
        <begin position="52"/>
        <end position="74"/>
    </location>
</feature>
<feature type="transmembrane region" description="Helical" evidence="2">
    <location>
        <begin position="191"/>
        <end position="219"/>
    </location>
</feature>
<keyword evidence="2" id="KW-0472">Membrane</keyword>
<comment type="caution">
    <text evidence="3">The sequence shown here is derived from an EMBL/GenBank/DDBJ whole genome shotgun (WGS) entry which is preliminary data.</text>
</comment>
<keyword evidence="2" id="KW-1133">Transmembrane helix</keyword>
<keyword evidence="2" id="KW-0812">Transmembrane</keyword>
<keyword evidence="4" id="KW-1185">Reference proteome</keyword>
<dbReference type="Proteomes" id="UP000441754">
    <property type="component" value="Unassembled WGS sequence"/>
</dbReference>
<feature type="region of interest" description="Disordered" evidence="1">
    <location>
        <begin position="303"/>
        <end position="323"/>
    </location>
</feature>
<sequence>MRNQPRDVTGGDQVLSGIIPGLGLMNYILGWFTVPIEVFLRRDFGERYFTRANFFAGLIVLVIFRFASSLVGIFNPLTWLFGSRGGDDPYVYVSWMGTVIEYYFYLSIIHFLRIWWNDITGRPVHSYSSGRSWLRPIGWFLMGILNRFLNAVVRLLFKIIPKTNQDRLPGALPVLRDVDIFTERFVEPFTVFVFAIMCAQIGQTSMFFWLFFSVMALNFSTGARHQAQRSYVLDIRDQLIDAKIINDALRGIDSPGSERMEQFIKETAREAERTPEIIQVIEKTHPTLADAIAAMNPQLKKSVQRSNPPIFPGDSINTNGEAI</sequence>
<feature type="transmembrane region" description="Helical" evidence="2">
    <location>
        <begin position="18"/>
        <end position="40"/>
    </location>
</feature>
<proteinExistence type="predicted"/>
<evidence type="ECO:0000313" key="3">
    <source>
        <dbReference type="EMBL" id="MRS63095.1"/>
    </source>
</evidence>
<dbReference type="EMBL" id="WJXZ01000010">
    <property type="protein sequence ID" value="MRS63095.1"/>
    <property type="molecule type" value="Genomic_DNA"/>
</dbReference>
<accession>A0A7K0EMS6</accession>
<dbReference type="AlphaFoldDB" id="A0A7K0EMS6"/>
<evidence type="ECO:0000313" key="4">
    <source>
        <dbReference type="Proteomes" id="UP000441754"/>
    </source>
</evidence>
<name>A0A7K0EMS6_9BACT</name>